<dbReference type="PANTHER" id="PTHR47723">
    <property type="entry name" value="OS05G0353850 PROTEIN"/>
    <property type="match status" value="1"/>
</dbReference>
<organism evidence="4 5">
    <name type="scientific">Glycine soja</name>
    <name type="common">Wild soybean</name>
    <dbReference type="NCBI Taxonomy" id="3848"/>
    <lineage>
        <taxon>Eukaryota</taxon>
        <taxon>Viridiplantae</taxon>
        <taxon>Streptophyta</taxon>
        <taxon>Embryophyta</taxon>
        <taxon>Tracheophyta</taxon>
        <taxon>Spermatophyta</taxon>
        <taxon>Magnoliopsida</taxon>
        <taxon>eudicotyledons</taxon>
        <taxon>Gunneridae</taxon>
        <taxon>Pentapetalae</taxon>
        <taxon>rosids</taxon>
        <taxon>fabids</taxon>
        <taxon>Fabales</taxon>
        <taxon>Fabaceae</taxon>
        <taxon>Papilionoideae</taxon>
        <taxon>50 kb inversion clade</taxon>
        <taxon>NPAAA clade</taxon>
        <taxon>indigoferoid/millettioid clade</taxon>
        <taxon>Phaseoleae</taxon>
        <taxon>Glycine</taxon>
        <taxon>Glycine subgen. Soja</taxon>
    </lineage>
</organism>
<evidence type="ECO:0000256" key="2">
    <source>
        <dbReference type="SAM" id="Phobius"/>
    </source>
</evidence>
<dbReference type="GO" id="GO:0004523">
    <property type="term" value="F:RNA-DNA hybrid ribonuclease activity"/>
    <property type="evidence" value="ECO:0007669"/>
    <property type="project" value="InterPro"/>
</dbReference>
<evidence type="ECO:0000256" key="1">
    <source>
        <dbReference type="SAM" id="MobiDB-lite"/>
    </source>
</evidence>
<dbReference type="CDD" id="cd06222">
    <property type="entry name" value="RNase_H_like"/>
    <property type="match status" value="1"/>
</dbReference>
<dbReference type="Gene3D" id="3.30.420.10">
    <property type="entry name" value="Ribonuclease H-like superfamily/Ribonuclease H"/>
    <property type="match status" value="1"/>
</dbReference>
<evidence type="ECO:0000313" key="5">
    <source>
        <dbReference type="Proteomes" id="UP000289340"/>
    </source>
</evidence>
<name>A0A445LMZ1_GLYSO</name>
<proteinExistence type="predicted"/>
<dbReference type="EMBL" id="QZWG01000002">
    <property type="protein sequence ID" value="RZC24616.1"/>
    <property type="molecule type" value="Genomic_DNA"/>
</dbReference>
<dbReference type="InterPro" id="IPR036397">
    <property type="entry name" value="RNaseH_sf"/>
</dbReference>
<feature type="domain" description="RNase H type-1" evidence="3">
    <location>
        <begin position="97"/>
        <end position="226"/>
    </location>
</feature>
<dbReference type="InterPro" id="IPR044730">
    <property type="entry name" value="RNase_H-like_dom_plant"/>
</dbReference>
<gene>
    <name evidence="4" type="ORF">D0Y65_003698</name>
</gene>
<dbReference type="InterPro" id="IPR002156">
    <property type="entry name" value="RNaseH_domain"/>
</dbReference>
<reference evidence="4 5" key="1">
    <citation type="submission" date="2018-09" db="EMBL/GenBank/DDBJ databases">
        <title>A high-quality reference genome of wild soybean provides a powerful tool to mine soybean genomes.</title>
        <authorList>
            <person name="Xie M."/>
            <person name="Chung C.Y.L."/>
            <person name="Li M.-W."/>
            <person name="Wong F.-L."/>
            <person name="Chan T.-F."/>
            <person name="Lam H.-M."/>
        </authorList>
    </citation>
    <scope>NUCLEOTIDE SEQUENCE [LARGE SCALE GENOMIC DNA]</scope>
    <source>
        <strain evidence="5">cv. W05</strain>
        <tissue evidence="4">Hypocotyl of etiolated seedlings</tissue>
    </source>
</reference>
<dbReference type="GO" id="GO:0003676">
    <property type="term" value="F:nucleic acid binding"/>
    <property type="evidence" value="ECO:0007669"/>
    <property type="project" value="InterPro"/>
</dbReference>
<keyword evidence="2" id="KW-0472">Membrane</keyword>
<dbReference type="SUPFAM" id="SSF53098">
    <property type="entry name" value="Ribonuclease H-like"/>
    <property type="match status" value="1"/>
</dbReference>
<keyword evidence="2" id="KW-0812">Transmembrane</keyword>
<dbReference type="Pfam" id="PF13456">
    <property type="entry name" value="RVT_3"/>
    <property type="match status" value="1"/>
</dbReference>
<feature type="region of interest" description="Disordered" evidence="1">
    <location>
        <begin position="40"/>
        <end position="90"/>
    </location>
</feature>
<sequence>MSGSNDGSGSWSSRFLKVASAAAATAAVAGGLYAILSSSTSASSEMEVPFGSARPESNTKRQQESFYEHEETEDDEESEEADNGKWKKPESGWVKLNVDGSRIHEEPASAGCGGVIRDEWGTWCVGFDQKLDPNICRQAHYTELQAILTGLKVAREDMINVEKLVVESDSEPAVNMVKSRLGYKYHRPEYKVVQDINRLLKDPKWLARLDYVPRKANRVANYLAKRVCKPSSPHDHHHFSKYPCPPDYDCKKIFLEDNN</sequence>
<dbReference type="Proteomes" id="UP000289340">
    <property type="component" value="Chromosome 2"/>
</dbReference>
<feature type="compositionally biased region" description="Basic and acidic residues" evidence="1">
    <location>
        <begin position="57"/>
        <end position="69"/>
    </location>
</feature>
<protein>
    <submittedName>
        <fullName evidence="4">Putative ribonuclease H protein</fullName>
    </submittedName>
</protein>
<feature type="transmembrane region" description="Helical" evidence="2">
    <location>
        <begin position="15"/>
        <end position="36"/>
    </location>
</feature>
<comment type="caution">
    <text evidence="4">The sequence shown here is derived from an EMBL/GenBank/DDBJ whole genome shotgun (WGS) entry which is preliminary data.</text>
</comment>
<evidence type="ECO:0000313" key="4">
    <source>
        <dbReference type="EMBL" id="RZC24616.1"/>
    </source>
</evidence>
<accession>A0A445LMZ1</accession>
<dbReference type="PANTHER" id="PTHR47723:SF19">
    <property type="entry name" value="POLYNUCLEOTIDYL TRANSFERASE, RIBONUCLEASE H-LIKE SUPERFAMILY PROTEIN"/>
    <property type="match status" value="1"/>
</dbReference>
<keyword evidence="2" id="KW-1133">Transmembrane helix</keyword>
<keyword evidence="5" id="KW-1185">Reference proteome</keyword>
<dbReference type="AlphaFoldDB" id="A0A445LMZ1"/>
<dbReference type="InterPro" id="IPR053151">
    <property type="entry name" value="RNase_H-like"/>
</dbReference>
<dbReference type="InterPro" id="IPR012337">
    <property type="entry name" value="RNaseH-like_sf"/>
</dbReference>
<evidence type="ECO:0000259" key="3">
    <source>
        <dbReference type="Pfam" id="PF13456"/>
    </source>
</evidence>
<feature type="compositionally biased region" description="Acidic residues" evidence="1">
    <location>
        <begin position="70"/>
        <end position="81"/>
    </location>
</feature>